<dbReference type="PANTHER" id="PTHR12338:SF5">
    <property type="entry name" value="ANTIGEN 43-RELATED"/>
    <property type="match status" value="1"/>
</dbReference>
<dbReference type="EMBL" id="UFQR01000002">
    <property type="protein sequence ID" value="SSW94995.1"/>
    <property type="molecule type" value="Genomic_DNA"/>
</dbReference>
<dbReference type="PROSITE" id="PS51208">
    <property type="entry name" value="AUTOTRANSPORTER"/>
    <property type="match status" value="1"/>
</dbReference>
<evidence type="ECO:0000313" key="2">
    <source>
        <dbReference type="EMBL" id="SSW94995.1"/>
    </source>
</evidence>
<dbReference type="GO" id="GO:0019867">
    <property type="term" value="C:outer membrane"/>
    <property type="evidence" value="ECO:0007669"/>
    <property type="project" value="InterPro"/>
</dbReference>
<feature type="domain" description="Autotransporter" evidence="1">
    <location>
        <begin position="1"/>
        <end position="214"/>
    </location>
</feature>
<sequence>MEHKVTSMWIRGVIERNRARMGDDQLRSQANRSVIQIGGDLAQWSANECNRYHLGGMVGYANHCSDTVSNITGSGSIGRTVGYSAGLYGTWYSNQPDQTGLYLDAWTLYNWFDNETHGDFQHNKKYKSRGATISAESGYTFKIYQYLSQNNLLNKFYIQPQAQITWMGVKAKTHIDKNGTKIASYGQDNIQTRLGIRVYLKGKSITDKDKNRKF</sequence>
<dbReference type="InterPro" id="IPR005546">
    <property type="entry name" value="Autotransporte_beta"/>
</dbReference>
<name>A0A3B0LWJ4_9GAMM</name>
<protein>
    <submittedName>
        <fullName evidence="2">Outer membrane protein IcsA autotransporter</fullName>
    </submittedName>
</protein>
<dbReference type="AlphaFoldDB" id="A0A3B0LWJ4"/>
<dbReference type="PANTHER" id="PTHR12338">
    <property type="entry name" value="AUTOTRANSPORTER"/>
    <property type="match status" value="1"/>
</dbReference>
<reference evidence="2" key="1">
    <citation type="submission" date="2018-04" db="EMBL/GenBank/DDBJ databases">
        <authorList>
            <person name="Go L.Y."/>
            <person name="Mitchell J.A."/>
        </authorList>
    </citation>
    <scope>NUCLEOTIDE SEQUENCE</scope>
    <source>
        <strain evidence="2">ARTV</strain>
    </source>
</reference>
<evidence type="ECO:0000259" key="1">
    <source>
        <dbReference type="PROSITE" id="PS51208"/>
    </source>
</evidence>
<dbReference type="Pfam" id="PF03797">
    <property type="entry name" value="Autotransporter"/>
    <property type="match status" value="1"/>
</dbReference>
<proteinExistence type="predicted"/>
<dbReference type="Gene3D" id="2.40.128.130">
    <property type="entry name" value="Autotransporter beta-domain"/>
    <property type="match status" value="1"/>
</dbReference>
<dbReference type="InterPro" id="IPR006315">
    <property type="entry name" value="OM_autotransptr_brl_dom"/>
</dbReference>
<dbReference type="SUPFAM" id="SSF103515">
    <property type="entry name" value="Autotransporter"/>
    <property type="match status" value="1"/>
</dbReference>
<dbReference type="InterPro" id="IPR036709">
    <property type="entry name" value="Autotransporte_beta_dom_sf"/>
</dbReference>
<gene>
    <name evidence="2" type="primary">icsA_2</name>
    <name evidence="2" type="ORF">ARTV_0651</name>
</gene>
<dbReference type="NCBIfam" id="TIGR01414">
    <property type="entry name" value="autotrans_barl"/>
    <property type="match status" value="1"/>
</dbReference>
<accession>A0A3B0LWJ4</accession>
<dbReference type="InterPro" id="IPR050909">
    <property type="entry name" value="Bact_Autotransporter_VF"/>
</dbReference>
<dbReference type="SMART" id="SM00869">
    <property type="entry name" value="Autotransporter"/>
    <property type="match status" value="1"/>
</dbReference>
<organism evidence="2">
    <name type="scientific">Arsenophonus endosymbiont of Trialeurodes vaporariorum</name>
    <dbReference type="NCBI Taxonomy" id="235567"/>
    <lineage>
        <taxon>Bacteria</taxon>
        <taxon>Pseudomonadati</taxon>
        <taxon>Pseudomonadota</taxon>
        <taxon>Gammaproteobacteria</taxon>
        <taxon>Enterobacterales</taxon>
        <taxon>Morganellaceae</taxon>
        <taxon>Arsenophonus</taxon>
    </lineage>
</organism>